<dbReference type="InterPro" id="IPR017850">
    <property type="entry name" value="Alkaline_phosphatase_core_sf"/>
</dbReference>
<dbReference type="RefSeq" id="WP_330131269.1">
    <property type="nucleotide sequence ID" value="NZ_JAUTXY010000001.1"/>
</dbReference>
<feature type="domain" description="Sulfatase N-terminal" evidence="1">
    <location>
        <begin position="15"/>
        <end position="263"/>
    </location>
</feature>
<evidence type="ECO:0000259" key="1">
    <source>
        <dbReference type="Pfam" id="PF00884"/>
    </source>
</evidence>
<organism evidence="2 3">
    <name type="scientific">Rhodococcus artemisiae</name>
    <dbReference type="NCBI Taxonomy" id="714159"/>
    <lineage>
        <taxon>Bacteria</taxon>
        <taxon>Bacillati</taxon>
        <taxon>Actinomycetota</taxon>
        <taxon>Actinomycetes</taxon>
        <taxon>Mycobacteriales</taxon>
        <taxon>Nocardiaceae</taxon>
        <taxon>Rhodococcus</taxon>
    </lineage>
</organism>
<dbReference type="InterPro" id="IPR000917">
    <property type="entry name" value="Sulfatase_N"/>
</dbReference>
<name>A0ABU7L309_9NOCA</name>
<dbReference type="Pfam" id="PF00884">
    <property type="entry name" value="Sulfatase"/>
    <property type="match status" value="1"/>
</dbReference>
<dbReference type="EMBL" id="JAUTXY010000001">
    <property type="protein sequence ID" value="MEE2055945.1"/>
    <property type="molecule type" value="Genomic_DNA"/>
</dbReference>
<dbReference type="GO" id="GO:0016787">
    <property type="term" value="F:hydrolase activity"/>
    <property type="evidence" value="ECO:0007669"/>
    <property type="project" value="UniProtKB-KW"/>
</dbReference>
<comment type="caution">
    <text evidence="2">The sequence shown here is derived from an EMBL/GenBank/DDBJ whole genome shotgun (WGS) entry which is preliminary data.</text>
</comment>
<dbReference type="InterPro" id="IPR047838">
    <property type="entry name" value="STM4013-like"/>
</dbReference>
<keyword evidence="2" id="KW-0378">Hydrolase</keyword>
<reference evidence="2 3" key="1">
    <citation type="submission" date="2023-07" db="EMBL/GenBank/DDBJ databases">
        <authorList>
            <person name="Girao M."/>
            <person name="Carvalho M.F."/>
        </authorList>
    </citation>
    <scope>NUCLEOTIDE SEQUENCE [LARGE SCALE GENOMIC DNA]</scope>
    <source>
        <strain evidence="2 3">YIM65754</strain>
    </source>
</reference>
<dbReference type="SUPFAM" id="SSF53649">
    <property type="entry name" value="Alkaline phosphatase-like"/>
    <property type="match status" value="1"/>
</dbReference>
<sequence>MTQIPAFRDVVGTHDIVFVTLDTLRFDVADTELAAGRTPNLATLLPGGRWERRHTPATFTFPAHQAFFAGFLPTPADGSDHDRLFAAQFPGHTEALLGSGTWLFDEATVVGALTAAGYRTVCIGGVGFFNRQTALGSVLPDLFEESHWSEATGVTDPAGFDHQLEVLGSRLAVDDPRPRFVFLNVAALHQPNHFYLDGLASTPDTRRPDTVASHAAALRYVDSRIPKLTTLLTAGPRPVFLIMCSDHGTAYGDDDRHGHRLAHDCVWTVPYAHTVLPTTTEVPA</sequence>
<dbReference type="Gene3D" id="3.40.720.10">
    <property type="entry name" value="Alkaline Phosphatase, subunit A"/>
    <property type="match status" value="1"/>
</dbReference>
<keyword evidence="3" id="KW-1185">Reference proteome</keyword>
<evidence type="ECO:0000313" key="2">
    <source>
        <dbReference type="EMBL" id="MEE2055945.1"/>
    </source>
</evidence>
<protein>
    <submittedName>
        <fullName evidence="2">STM4013/SEN3800 family hydrolase</fullName>
    </submittedName>
</protein>
<dbReference type="Proteomes" id="UP001336020">
    <property type="component" value="Unassembled WGS sequence"/>
</dbReference>
<dbReference type="NCBIfam" id="NF038075">
    <property type="entry name" value="fam_STM4013"/>
    <property type="match status" value="1"/>
</dbReference>
<accession>A0ABU7L309</accession>
<proteinExistence type="predicted"/>
<gene>
    <name evidence="2" type="ORF">Q7514_00180</name>
</gene>
<evidence type="ECO:0000313" key="3">
    <source>
        <dbReference type="Proteomes" id="UP001336020"/>
    </source>
</evidence>